<reference evidence="1 2" key="1">
    <citation type="submission" date="2020-08" db="EMBL/GenBank/DDBJ databases">
        <title>Functional genomics of gut bacteria from endangered species of beetles.</title>
        <authorList>
            <person name="Carlos-Shanley C."/>
        </authorList>
    </citation>
    <scope>NUCLEOTIDE SEQUENCE [LARGE SCALE GENOMIC DNA]</scope>
    <source>
        <strain evidence="1 2">S00198</strain>
    </source>
</reference>
<protein>
    <submittedName>
        <fullName evidence="1">Uncharacterized protein</fullName>
    </submittedName>
</protein>
<proteinExistence type="predicted"/>
<keyword evidence="2" id="KW-1185">Reference proteome</keyword>
<comment type="caution">
    <text evidence="1">The sequence shown here is derived from an EMBL/GenBank/DDBJ whole genome shotgun (WGS) entry which is preliminary data.</text>
</comment>
<dbReference type="EMBL" id="JACHLK010000011">
    <property type="protein sequence ID" value="MBB6562164.1"/>
    <property type="molecule type" value="Genomic_DNA"/>
</dbReference>
<dbReference type="Proteomes" id="UP000575083">
    <property type="component" value="Unassembled WGS sequence"/>
</dbReference>
<accession>A0A7X0PI45</accession>
<sequence>MPLVLIRLDPRHMVNPDADLRYIVPDRLAEVSNGLLVDSGYDYEETTNAMLIYLSTANLEAALYFVIEVLENEIICENRLADSAKVGTTPLDQTERPADFTIIYPRAEAGERMG</sequence>
<name>A0A7X0PI45_9BURK</name>
<evidence type="ECO:0000313" key="1">
    <source>
        <dbReference type="EMBL" id="MBB6562164.1"/>
    </source>
</evidence>
<evidence type="ECO:0000313" key="2">
    <source>
        <dbReference type="Proteomes" id="UP000575083"/>
    </source>
</evidence>
<dbReference type="AlphaFoldDB" id="A0A7X0PI45"/>
<gene>
    <name evidence="1" type="ORF">HNP48_004873</name>
</gene>
<dbReference type="RefSeq" id="WP_184861905.1">
    <property type="nucleotide sequence ID" value="NZ_JACHLK010000011.1"/>
</dbReference>
<organism evidence="1 2">
    <name type="scientific">Acidovorax soli</name>
    <dbReference type="NCBI Taxonomy" id="592050"/>
    <lineage>
        <taxon>Bacteria</taxon>
        <taxon>Pseudomonadati</taxon>
        <taxon>Pseudomonadota</taxon>
        <taxon>Betaproteobacteria</taxon>
        <taxon>Burkholderiales</taxon>
        <taxon>Comamonadaceae</taxon>
        <taxon>Acidovorax</taxon>
    </lineage>
</organism>